<feature type="compositionally biased region" description="Acidic residues" evidence="1">
    <location>
        <begin position="182"/>
        <end position="192"/>
    </location>
</feature>
<proteinExistence type="predicted"/>
<feature type="compositionally biased region" description="Basic and acidic residues" evidence="1">
    <location>
        <begin position="56"/>
        <end position="68"/>
    </location>
</feature>
<gene>
    <name evidence="2" type="ORF">PV07_03790</name>
</gene>
<dbReference type="VEuPathDB" id="FungiDB:PV07_03790"/>
<organism evidence="2 3">
    <name type="scientific">Cladophialophora immunda</name>
    <dbReference type="NCBI Taxonomy" id="569365"/>
    <lineage>
        <taxon>Eukaryota</taxon>
        <taxon>Fungi</taxon>
        <taxon>Dikarya</taxon>
        <taxon>Ascomycota</taxon>
        <taxon>Pezizomycotina</taxon>
        <taxon>Eurotiomycetes</taxon>
        <taxon>Chaetothyriomycetidae</taxon>
        <taxon>Chaetothyriales</taxon>
        <taxon>Herpotrichiellaceae</taxon>
        <taxon>Cladophialophora</taxon>
    </lineage>
</organism>
<evidence type="ECO:0000313" key="2">
    <source>
        <dbReference type="EMBL" id="KIW32230.1"/>
    </source>
</evidence>
<dbReference type="HOGENOM" id="CLU_107878_0_0_1"/>
<accession>A0A0D2CQI0</accession>
<dbReference type="AlphaFoldDB" id="A0A0D2CQI0"/>
<dbReference type="OrthoDB" id="5153521at2759"/>
<feature type="compositionally biased region" description="Basic and acidic residues" evidence="1">
    <location>
        <begin position="33"/>
        <end position="49"/>
    </location>
</feature>
<name>A0A0D2CQI0_9EURO</name>
<evidence type="ECO:0000256" key="1">
    <source>
        <dbReference type="SAM" id="MobiDB-lite"/>
    </source>
</evidence>
<dbReference type="RefSeq" id="XP_016252446.1">
    <property type="nucleotide sequence ID" value="XM_016390544.1"/>
</dbReference>
<feature type="region of interest" description="Disordered" evidence="1">
    <location>
        <begin position="1"/>
        <end position="75"/>
    </location>
</feature>
<feature type="region of interest" description="Disordered" evidence="1">
    <location>
        <begin position="177"/>
        <end position="199"/>
    </location>
</feature>
<reference evidence="2 3" key="1">
    <citation type="submission" date="2015-01" db="EMBL/GenBank/DDBJ databases">
        <title>The Genome Sequence of Cladophialophora immunda CBS83496.</title>
        <authorList>
            <consortium name="The Broad Institute Genomics Platform"/>
            <person name="Cuomo C."/>
            <person name="de Hoog S."/>
            <person name="Gorbushina A."/>
            <person name="Stielow B."/>
            <person name="Teixiera M."/>
            <person name="Abouelleil A."/>
            <person name="Chapman S.B."/>
            <person name="Priest M."/>
            <person name="Young S.K."/>
            <person name="Wortman J."/>
            <person name="Nusbaum C."/>
            <person name="Birren B."/>
        </authorList>
    </citation>
    <scope>NUCLEOTIDE SEQUENCE [LARGE SCALE GENOMIC DNA]</scope>
    <source>
        <strain evidence="2 3">CBS 83496</strain>
    </source>
</reference>
<keyword evidence="3" id="KW-1185">Reference proteome</keyword>
<dbReference type="Proteomes" id="UP000054466">
    <property type="component" value="Unassembled WGS sequence"/>
</dbReference>
<sequence>MSALPSNDLRSAAKPYLREKNHNKKWARGAQEPPEHNCHKHTYPEDNCRKCMGRPNRRDQDRRVGRSEAKHKHDIQNKLSGHAATLARKAFRNEVVDAMDGPLAHVSDTSEEEEVPDASEAPLPAEGDFMYSYDHATGPRAGGDILSQAIIQAVRRFENNETEKLVNTEYNIIDDKEMAEASTEDDDDDFELVDYSHLK</sequence>
<dbReference type="EMBL" id="KN847041">
    <property type="protein sequence ID" value="KIW32230.1"/>
    <property type="molecule type" value="Genomic_DNA"/>
</dbReference>
<dbReference type="GeneID" id="27342984"/>
<protein>
    <submittedName>
        <fullName evidence="2">Uncharacterized protein</fullName>
    </submittedName>
</protein>
<evidence type="ECO:0000313" key="3">
    <source>
        <dbReference type="Proteomes" id="UP000054466"/>
    </source>
</evidence>